<protein>
    <submittedName>
        <fullName evidence="4">Uncharacterized protein</fullName>
    </submittedName>
</protein>
<proteinExistence type="predicted"/>
<dbReference type="InterPro" id="IPR045179">
    <property type="entry name" value="YgfZ/GcvT"/>
</dbReference>
<dbReference type="PANTHER" id="PTHR22602">
    <property type="entry name" value="TRANSFERASE CAF17, MITOCHONDRIAL-RELATED"/>
    <property type="match status" value="1"/>
</dbReference>
<dbReference type="PANTHER" id="PTHR22602:SF0">
    <property type="entry name" value="TRANSFERASE CAF17, MITOCHONDRIAL-RELATED"/>
    <property type="match status" value="1"/>
</dbReference>
<gene>
    <name evidence="4" type="ORF">METZ01_LOCUS176543</name>
</gene>
<sequence>MKKDDVYILEDRGLLYLSGEDVKEFLQNLVTNDIEKVTNEMSCFASLLTPQGKYLFDFLIIKHKSGYFLDCEKQNIGQLYNKLTLYKLRSKVEILNLSNEFIVAAISKEKFLSLDGSKNIEGFTIKYNEDTIFIDPRLKKLGARLIINLEKLNLSLKKLELKTGNVEDYYKFSHELGISQIDNINLQNKIFGIECNYEELNGIDYKKGCFVGQENIARIKHKNKLNKRLLAVKIIEGKISSEEIFFKEKEIGKLLIKNKNPFALIKIQHGQFDFDHIYKCGNAKIKVQKPDWF</sequence>
<reference evidence="4" key="1">
    <citation type="submission" date="2018-05" db="EMBL/GenBank/DDBJ databases">
        <authorList>
            <person name="Lanie J.A."/>
            <person name="Ng W.-L."/>
            <person name="Kazmierczak K.M."/>
            <person name="Andrzejewski T.M."/>
            <person name="Davidsen T.M."/>
            <person name="Wayne K.J."/>
            <person name="Tettelin H."/>
            <person name="Glass J.I."/>
            <person name="Rusch D."/>
            <person name="Podicherti R."/>
            <person name="Tsui H.-C.T."/>
            <person name="Winkler M.E."/>
        </authorList>
    </citation>
    <scope>NUCLEOTIDE SEQUENCE</scope>
</reference>
<organism evidence="4">
    <name type="scientific">marine metagenome</name>
    <dbReference type="NCBI Taxonomy" id="408172"/>
    <lineage>
        <taxon>unclassified sequences</taxon>
        <taxon>metagenomes</taxon>
        <taxon>ecological metagenomes</taxon>
    </lineage>
</organism>
<dbReference type="InterPro" id="IPR017703">
    <property type="entry name" value="YgfZ/GCV_T_CS"/>
</dbReference>
<dbReference type="PIRSF" id="PIRSF006487">
    <property type="entry name" value="GcvT"/>
    <property type="match status" value="1"/>
</dbReference>
<comment type="subcellular location">
    <subcellularLocation>
        <location evidence="1">Mitochondrion</location>
    </subcellularLocation>
</comment>
<keyword evidence="2" id="KW-0809">Transit peptide</keyword>
<dbReference type="AlphaFoldDB" id="A0A382CCV6"/>
<dbReference type="InterPro" id="IPR027266">
    <property type="entry name" value="TrmE/GcvT-like"/>
</dbReference>
<dbReference type="GO" id="GO:0016226">
    <property type="term" value="P:iron-sulfur cluster assembly"/>
    <property type="evidence" value="ECO:0007669"/>
    <property type="project" value="TreeGrafter"/>
</dbReference>
<dbReference type="EMBL" id="UINC01033818">
    <property type="protein sequence ID" value="SVB23689.1"/>
    <property type="molecule type" value="Genomic_DNA"/>
</dbReference>
<keyword evidence="3" id="KW-0496">Mitochondrion</keyword>
<dbReference type="Gene3D" id="3.30.1360.120">
    <property type="entry name" value="Probable tRNA modification gtpase trme, domain 1"/>
    <property type="match status" value="1"/>
</dbReference>
<accession>A0A382CCV6</accession>
<evidence type="ECO:0000256" key="3">
    <source>
        <dbReference type="ARBA" id="ARBA00023128"/>
    </source>
</evidence>
<evidence type="ECO:0000256" key="1">
    <source>
        <dbReference type="ARBA" id="ARBA00004173"/>
    </source>
</evidence>
<dbReference type="NCBIfam" id="TIGR03317">
    <property type="entry name" value="ygfZ_signature"/>
    <property type="match status" value="1"/>
</dbReference>
<evidence type="ECO:0000256" key="2">
    <source>
        <dbReference type="ARBA" id="ARBA00022946"/>
    </source>
</evidence>
<name>A0A382CCV6_9ZZZZ</name>
<evidence type="ECO:0000313" key="4">
    <source>
        <dbReference type="EMBL" id="SVB23689.1"/>
    </source>
</evidence>
<dbReference type="GO" id="GO:0005739">
    <property type="term" value="C:mitochondrion"/>
    <property type="evidence" value="ECO:0007669"/>
    <property type="project" value="UniProtKB-SubCell"/>
</dbReference>
<dbReference type="SUPFAM" id="SSF103025">
    <property type="entry name" value="Folate-binding domain"/>
    <property type="match status" value="1"/>
</dbReference>